<organism evidence="3 4">
    <name type="scientific">Caenorhabditis remanei</name>
    <name type="common">Caenorhabditis vulgaris</name>
    <dbReference type="NCBI Taxonomy" id="31234"/>
    <lineage>
        <taxon>Eukaryota</taxon>
        <taxon>Metazoa</taxon>
        <taxon>Ecdysozoa</taxon>
        <taxon>Nematoda</taxon>
        <taxon>Chromadorea</taxon>
        <taxon>Rhabditida</taxon>
        <taxon>Rhabditina</taxon>
        <taxon>Rhabditomorpha</taxon>
        <taxon>Rhabditoidea</taxon>
        <taxon>Rhabditidae</taxon>
        <taxon>Peloderinae</taxon>
        <taxon>Caenorhabditis</taxon>
    </lineage>
</organism>
<dbReference type="AlphaFoldDB" id="A0A6A5HBI0"/>
<evidence type="ECO:0000256" key="1">
    <source>
        <dbReference type="SAM" id="MobiDB-lite"/>
    </source>
</evidence>
<gene>
    <name evidence="3" type="ORF">GCK72_004475</name>
</gene>
<feature type="region of interest" description="Disordered" evidence="1">
    <location>
        <begin position="372"/>
        <end position="412"/>
    </location>
</feature>
<feature type="region of interest" description="Disordered" evidence="1">
    <location>
        <begin position="467"/>
        <end position="488"/>
    </location>
</feature>
<dbReference type="CTD" id="9798729"/>
<accession>A0A6A5HBI0</accession>
<keyword evidence="2" id="KW-0472">Membrane</keyword>
<name>A0A6A5HBI0_CAERE</name>
<proteinExistence type="predicted"/>
<evidence type="ECO:0000256" key="2">
    <source>
        <dbReference type="SAM" id="Phobius"/>
    </source>
</evidence>
<sequence>MAHYRLLHPATIRIPHIFQIVHQSPRMKVFALGLDENQKAEQRADEAMKDTKIPIDSVTSGVPLQPSSAIVLAKAPRRKFSGFTCGILSWFIGACCLVLLCLAISEVAYHRQRDQAFLRLKWAELRQRMLGYELLSQQQELDRMALEKQSPVESLPLRRSDDPIKPKIVDVIQNDAASASSSEESKPVVFNQYANEQNEKFGFLQALMDKIRKHAQSMGLNGDMQVHVVEVKPLFGGRGQGEKENDIEENASFEQSLADGFGEYAMPHQDFGPINDAYDNDRLTFDRHSMRRPFGPFNRFDGPSQIYDDYSEQQPQEPMMQNQFQWNNGFPQPQFGFQQQPANWWGPARQQSMEVQTNQWNGFPQVPVQQFQQAPQVPQLPPQQAPQQPWYQPYSDNVGQQQDSQQNQNPWQAQNDDWMIQKHERQNQNSVQIPFQPNPAASNADFNTPMDVISDNAVAPPSTAIAADRDAGRDASEENVISPDQSLESIADGKFLPIRSDDKPIDAADAHLFQIDDPSSFRR</sequence>
<reference evidence="3 4" key="1">
    <citation type="submission" date="2019-12" db="EMBL/GenBank/DDBJ databases">
        <title>Chromosome-level assembly of the Caenorhabditis remanei genome.</title>
        <authorList>
            <person name="Teterina A.A."/>
            <person name="Willis J.H."/>
            <person name="Phillips P.C."/>
        </authorList>
    </citation>
    <scope>NUCLEOTIDE SEQUENCE [LARGE SCALE GENOMIC DNA]</scope>
    <source>
        <strain evidence="3 4">PX506</strain>
        <tissue evidence="3">Whole organism</tissue>
    </source>
</reference>
<protein>
    <submittedName>
        <fullName evidence="3">Uncharacterized protein</fullName>
    </submittedName>
</protein>
<dbReference type="KEGG" id="crq:GCK72_004475"/>
<evidence type="ECO:0000313" key="4">
    <source>
        <dbReference type="Proteomes" id="UP000483820"/>
    </source>
</evidence>
<keyword evidence="2" id="KW-0812">Transmembrane</keyword>
<feature type="transmembrane region" description="Helical" evidence="2">
    <location>
        <begin position="87"/>
        <end position="109"/>
    </location>
</feature>
<evidence type="ECO:0000313" key="3">
    <source>
        <dbReference type="EMBL" id="KAF1764527.1"/>
    </source>
</evidence>
<dbReference type="EMBL" id="WUAV01000002">
    <property type="protein sequence ID" value="KAF1764527.1"/>
    <property type="molecule type" value="Genomic_DNA"/>
</dbReference>
<dbReference type="RefSeq" id="XP_053588891.1">
    <property type="nucleotide sequence ID" value="XM_053724697.1"/>
</dbReference>
<keyword evidence="2" id="KW-1133">Transmembrane helix</keyword>
<comment type="caution">
    <text evidence="3">The sequence shown here is derived from an EMBL/GenBank/DDBJ whole genome shotgun (WGS) entry which is preliminary data.</text>
</comment>
<feature type="compositionally biased region" description="Low complexity" evidence="1">
    <location>
        <begin position="385"/>
        <end position="412"/>
    </location>
</feature>
<dbReference type="GeneID" id="9798729"/>
<dbReference type="Proteomes" id="UP000483820">
    <property type="component" value="Chromosome II"/>
</dbReference>
<feature type="compositionally biased region" description="Basic and acidic residues" evidence="1">
    <location>
        <begin position="467"/>
        <end position="476"/>
    </location>
</feature>